<dbReference type="KEGG" id="cliz:G7Y31_05515"/>
<dbReference type="RefSeq" id="WP_165006941.1">
    <property type="nucleotide sequence ID" value="NZ_CP064954.1"/>
</dbReference>
<gene>
    <name evidence="1" type="ORF">G7Y31_05515</name>
</gene>
<protein>
    <submittedName>
        <fullName evidence="1">Uncharacterized protein</fullName>
    </submittedName>
</protein>
<sequence>MTTPRPHDPRAVMDPQELARRMDAVLADAPEGAEAEFVQLDRAHSILREVLQER</sequence>
<dbReference type="AlphaFoldDB" id="A0A7T0KH90"/>
<keyword evidence="2" id="KW-1185">Reference proteome</keyword>
<dbReference type="EMBL" id="CP064954">
    <property type="protein sequence ID" value="QPK80139.1"/>
    <property type="molecule type" value="Genomic_DNA"/>
</dbReference>
<evidence type="ECO:0000313" key="2">
    <source>
        <dbReference type="Proteomes" id="UP000594681"/>
    </source>
</evidence>
<dbReference type="Proteomes" id="UP000594681">
    <property type="component" value="Chromosome"/>
</dbReference>
<name>A0A7T0KH90_9CORY</name>
<proteinExistence type="predicted"/>
<accession>A0A7T0KH90</accession>
<organism evidence="1 2">
    <name type="scientific">Corynebacterium lizhenjunii</name>
    <dbReference type="NCBI Taxonomy" id="2709394"/>
    <lineage>
        <taxon>Bacteria</taxon>
        <taxon>Bacillati</taxon>
        <taxon>Actinomycetota</taxon>
        <taxon>Actinomycetes</taxon>
        <taxon>Mycobacteriales</taxon>
        <taxon>Corynebacteriaceae</taxon>
        <taxon>Corynebacterium</taxon>
    </lineage>
</organism>
<reference evidence="1 2" key="1">
    <citation type="submission" date="2020-11" db="EMBL/GenBank/DDBJ databases">
        <title>Corynebacterium sp. ZJ-599.</title>
        <authorList>
            <person name="Zhou J."/>
        </authorList>
    </citation>
    <scope>NUCLEOTIDE SEQUENCE [LARGE SCALE GENOMIC DNA]</scope>
    <source>
        <strain evidence="1 2">ZJ-599</strain>
    </source>
</reference>
<evidence type="ECO:0000313" key="1">
    <source>
        <dbReference type="EMBL" id="QPK80139.1"/>
    </source>
</evidence>